<evidence type="ECO:0000256" key="5">
    <source>
        <dbReference type="ARBA" id="ARBA00023237"/>
    </source>
</evidence>
<dbReference type="SUPFAM" id="SSF48452">
    <property type="entry name" value="TPR-like"/>
    <property type="match status" value="1"/>
</dbReference>
<dbReference type="InterPro" id="IPR011990">
    <property type="entry name" value="TPR-like_helical_dom_sf"/>
</dbReference>
<evidence type="ECO:0000313" key="9">
    <source>
        <dbReference type="Proteomes" id="UP000253961"/>
    </source>
</evidence>
<comment type="similarity">
    <text evidence="2">Belongs to the SusD family.</text>
</comment>
<accession>A0A369PRV3</accession>
<keyword evidence="5" id="KW-0998">Cell outer membrane</keyword>
<gene>
    <name evidence="8" type="ORF">DU508_16950</name>
</gene>
<protein>
    <submittedName>
        <fullName evidence="8">RagB/SusD family nutrient uptake outer membrane protein</fullName>
    </submittedName>
</protein>
<evidence type="ECO:0000256" key="4">
    <source>
        <dbReference type="ARBA" id="ARBA00023136"/>
    </source>
</evidence>
<evidence type="ECO:0000313" key="8">
    <source>
        <dbReference type="EMBL" id="RDC55263.1"/>
    </source>
</evidence>
<dbReference type="Pfam" id="PF07980">
    <property type="entry name" value="SusD_RagB"/>
    <property type="match status" value="1"/>
</dbReference>
<feature type="domain" description="RagB/SusD" evidence="6">
    <location>
        <begin position="344"/>
        <end position="490"/>
    </location>
</feature>
<organism evidence="8 9">
    <name type="scientific">Pedobacter chinensis</name>
    <dbReference type="NCBI Taxonomy" id="2282421"/>
    <lineage>
        <taxon>Bacteria</taxon>
        <taxon>Pseudomonadati</taxon>
        <taxon>Bacteroidota</taxon>
        <taxon>Sphingobacteriia</taxon>
        <taxon>Sphingobacteriales</taxon>
        <taxon>Sphingobacteriaceae</taxon>
        <taxon>Pedobacter</taxon>
    </lineage>
</organism>
<dbReference type="Gene3D" id="1.25.40.390">
    <property type="match status" value="1"/>
</dbReference>
<evidence type="ECO:0000256" key="3">
    <source>
        <dbReference type="ARBA" id="ARBA00022729"/>
    </source>
</evidence>
<dbReference type="OrthoDB" id="621570at2"/>
<keyword evidence="3" id="KW-0732">Signal</keyword>
<keyword evidence="4" id="KW-0472">Membrane</keyword>
<evidence type="ECO:0000256" key="2">
    <source>
        <dbReference type="ARBA" id="ARBA00006275"/>
    </source>
</evidence>
<proteinExistence type="inferred from homology"/>
<dbReference type="EMBL" id="QPKV01000007">
    <property type="protein sequence ID" value="RDC55263.1"/>
    <property type="molecule type" value="Genomic_DNA"/>
</dbReference>
<dbReference type="AlphaFoldDB" id="A0A369PRV3"/>
<keyword evidence="9" id="KW-1185">Reference proteome</keyword>
<dbReference type="InterPro" id="IPR033985">
    <property type="entry name" value="SusD-like_N"/>
</dbReference>
<evidence type="ECO:0000256" key="1">
    <source>
        <dbReference type="ARBA" id="ARBA00004442"/>
    </source>
</evidence>
<evidence type="ECO:0000259" key="7">
    <source>
        <dbReference type="Pfam" id="PF14322"/>
    </source>
</evidence>
<dbReference type="GO" id="GO:0009279">
    <property type="term" value="C:cell outer membrane"/>
    <property type="evidence" value="ECO:0007669"/>
    <property type="project" value="UniProtKB-SubCell"/>
</dbReference>
<evidence type="ECO:0000259" key="6">
    <source>
        <dbReference type="Pfam" id="PF07980"/>
    </source>
</evidence>
<comment type="subcellular location">
    <subcellularLocation>
        <location evidence="1">Cell outer membrane</location>
    </subcellularLocation>
</comment>
<dbReference type="CDD" id="cd08977">
    <property type="entry name" value="SusD"/>
    <property type="match status" value="1"/>
</dbReference>
<comment type="caution">
    <text evidence="8">The sequence shown here is derived from an EMBL/GenBank/DDBJ whole genome shotgun (WGS) entry which is preliminary data.</text>
</comment>
<name>A0A369PRV3_9SPHI</name>
<sequence length="490" mass="54388">MKKRNILSRNPMLACLLFVCIVAITACEKFVDVPPPVTSTNAENVYVSDGTAIAVLTSIYSLMSADNSAIGSTTGSGLSGMTLYPGLSGDEFTLSEGAVTNTHNAYLYYKNKLASDLTGTKDFWVNAYAIIYYTNAAIEGLTDATKLTPAVRRQLLGEAHFLRAFSYFYLVNLYGDVPKVLSTNYSTSFNLPKSPKEEIYQLIIEDAKEAQTLLADNYLDATLLKTTIERVRPNKFAASALLARVYLYHNEWKNAEDQATMVIQNSAVYDTVGINNVFLKNSKETIWSLQPVTAGTLANTGDGRLFIPTSTVFPTSTNFVSLSPSLLAAFDLTDSRYKNWVKSITSAGITYYYPFKYKIGSVNVTAPSEYLMVLRLAEQYLIRAEARAKQSNFNGALTDLNVIRKRASLAESTATGEPAILTAIYQERQIEFFAEWGHRWLDLKRIGLIDMVMPSVALQKGTTWDPRWALYPIPSTDVLRDPNLIQNPGY</sequence>
<dbReference type="PROSITE" id="PS51257">
    <property type="entry name" value="PROKAR_LIPOPROTEIN"/>
    <property type="match status" value="1"/>
</dbReference>
<feature type="domain" description="SusD-like N-terminal" evidence="7">
    <location>
        <begin position="98"/>
        <end position="247"/>
    </location>
</feature>
<reference evidence="8 9" key="1">
    <citation type="submission" date="2018-07" db="EMBL/GenBank/DDBJ databases">
        <title>Pedobacter sp. nov., isolated from soil.</title>
        <authorList>
            <person name="Zhou L.Y."/>
            <person name="Du Z.J."/>
        </authorList>
    </citation>
    <scope>NUCLEOTIDE SEQUENCE [LARGE SCALE GENOMIC DNA]</scope>
    <source>
        <strain evidence="8 9">JDX94</strain>
    </source>
</reference>
<dbReference type="InterPro" id="IPR012944">
    <property type="entry name" value="SusD_RagB_dom"/>
</dbReference>
<dbReference type="Pfam" id="PF14322">
    <property type="entry name" value="SusD-like_3"/>
    <property type="match status" value="1"/>
</dbReference>
<dbReference type="RefSeq" id="WP_115403960.1">
    <property type="nucleotide sequence ID" value="NZ_QPKV01000007.1"/>
</dbReference>
<dbReference type="Proteomes" id="UP000253961">
    <property type="component" value="Unassembled WGS sequence"/>
</dbReference>